<feature type="transmembrane region" description="Helical" evidence="1">
    <location>
        <begin position="97"/>
        <end position="118"/>
    </location>
</feature>
<dbReference type="Pfam" id="PF04246">
    <property type="entry name" value="RseC_MucC"/>
    <property type="match status" value="1"/>
</dbReference>
<comment type="caution">
    <text evidence="2">The sequence shown here is derived from an EMBL/GenBank/DDBJ whole genome shotgun (WGS) entry which is preliminary data.</text>
</comment>
<evidence type="ECO:0000313" key="2">
    <source>
        <dbReference type="EMBL" id="KXB92321.1"/>
    </source>
</evidence>
<name>A0A134CJC5_9FIRM</name>
<evidence type="ECO:0000313" key="3">
    <source>
        <dbReference type="Proteomes" id="UP000070160"/>
    </source>
</evidence>
<protein>
    <recommendedName>
        <fullName evidence="4">Positive regulator of sigma(E), RseC/MucC</fullName>
    </recommendedName>
</protein>
<dbReference type="Proteomes" id="UP000070160">
    <property type="component" value="Unassembled WGS sequence"/>
</dbReference>
<organism evidence="2 3">
    <name type="scientific">Megasphaera hutchinsoni</name>
    <dbReference type="NCBI Taxonomy" id="1588748"/>
    <lineage>
        <taxon>Bacteria</taxon>
        <taxon>Bacillati</taxon>
        <taxon>Bacillota</taxon>
        <taxon>Negativicutes</taxon>
        <taxon>Veillonellales</taxon>
        <taxon>Veillonellaceae</taxon>
        <taxon>Megasphaera</taxon>
    </lineage>
</organism>
<keyword evidence="1" id="KW-1133">Transmembrane helix</keyword>
<reference evidence="3" key="1">
    <citation type="submission" date="2016-01" db="EMBL/GenBank/DDBJ databases">
        <authorList>
            <person name="Mitreva M."/>
            <person name="Pepin K.H."/>
            <person name="Mihindukulasuriya K.A."/>
            <person name="Fulton R."/>
            <person name="Fronick C."/>
            <person name="O'Laughlin M."/>
            <person name="Miner T."/>
            <person name="Herter B."/>
            <person name="Rosa B.A."/>
            <person name="Cordes M."/>
            <person name="Tomlinson C."/>
            <person name="Wollam A."/>
            <person name="Palsikar V.B."/>
            <person name="Mardis E.R."/>
            <person name="Wilson R.K."/>
        </authorList>
    </citation>
    <scope>NUCLEOTIDE SEQUENCE [LARGE SCALE GENOMIC DNA]</scope>
    <source>
        <strain evidence="3">KA00182</strain>
    </source>
</reference>
<dbReference type="EMBL" id="LSDT01000014">
    <property type="protein sequence ID" value="KXB92321.1"/>
    <property type="molecule type" value="Genomic_DNA"/>
</dbReference>
<accession>A0A134CJC5</accession>
<dbReference type="PATRIC" id="fig|1588748.3.peg.425"/>
<feature type="transmembrane region" description="Helical" evidence="1">
    <location>
        <begin position="66"/>
        <end position="91"/>
    </location>
</feature>
<gene>
    <name evidence="2" type="ORF">HMPREF3182_00438</name>
</gene>
<evidence type="ECO:0000256" key="1">
    <source>
        <dbReference type="SAM" id="Phobius"/>
    </source>
</evidence>
<evidence type="ECO:0008006" key="4">
    <source>
        <dbReference type="Google" id="ProtNLM"/>
    </source>
</evidence>
<keyword evidence="1" id="KW-0812">Transmembrane</keyword>
<keyword evidence="3" id="KW-1185">Reference proteome</keyword>
<keyword evidence="1" id="KW-0472">Membrane</keyword>
<sequence length="141" mass="15658">MHMKLGEGIVEEIIDNKYASIKVSREQLFSACSSCIGVERVVVKARNLVQAKKGQAVRYYMPEGHLILGAFVCFILPLCLLFLGGLVGYYVSLLWGSPVFASIVVGTGISLALIFIIWRVCDRRISFLLNTEPCICEIIQD</sequence>
<proteinExistence type="predicted"/>
<dbReference type="AlphaFoldDB" id="A0A134CJC5"/>